<dbReference type="PROSITE" id="PS50294">
    <property type="entry name" value="WD_REPEATS_REGION"/>
    <property type="match status" value="2"/>
</dbReference>
<evidence type="ECO:0000256" key="13">
    <source>
        <dbReference type="PROSITE-ProRule" id="PRU00221"/>
    </source>
</evidence>
<keyword evidence="16" id="KW-1185">Reference proteome</keyword>
<dbReference type="InterPro" id="IPR036322">
    <property type="entry name" value="WD40_repeat_dom_sf"/>
</dbReference>
<dbReference type="GO" id="GO:0031514">
    <property type="term" value="C:motile cilium"/>
    <property type="evidence" value="ECO:0007669"/>
    <property type="project" value="UniProtKB-SubCell"/>
</dbReference>
<evidence type="ECO:0000256" key="3">
    <source>
        <dbReference type="ARBA" id="ARBA00022490"/>
    </source>
</evidence>
<evidence type="ECO:0000256" key="6">
    <source>
        <dbReference type="ARBA" id="ARBA00022846"/>
    </source>
</evidence>
<dbReference type="PANTHER" id="PTHR13720:SF14">
    <property type="entry name" value="CILIA- AND FLAGELLA-ASSOCIATED PROTEIN 52"/>
    <property type="match status" value="1"/>
</dbReference>
<feature type="region of interest" description="Disordered" evidence="14">
    <location>
        <begin position="733"/>
        <end position="782"/>
    </location>
</feature>
<dbReference type="FunFam" id="2.130.10.10:FF:001320">
    <property type="entry name" value="Predicted protein"/>
    <property type="match status" value="1"/>
</dbReference>
<keyword evidence="3" id="KW-0963">Cytoplasm</keyword>
<name>A0AAD7YVA5_MYTSE</name>
<dbReference type="SUPFAM" id="SSF50978">
    <property type="entry name" value="WD40 repeat-like"/>
    <property type="match status" value="2"/>
</dbReference>
<dbReference type="GO" id="GO:0005930">
    <property type="term" value="C:axoneme"/>
    <property type="evidence" value="ECO:0007669"/>
    <property type="project" value="UniProtKB-ARBA"/>
</dbReference>
<evidence type="ECO:0000256" key="1">
    <source>
        <dbReference type="ARBA" id="ARBA00004230"/>
    </source>
</evidence>
<evidence type="ECO:0000256" key="8">
    <source>
        <dbReference type="ARBA" id="ARBA00023273"/>
    </source>
</evidence>
<keyword evidence="4 13" id="KW-0853">WD repeat</keyword>
<comment type="function">
    <text evidence="11">Microtubule inner protein (MIP) part of the dynein-decorated doublet microtubules (DMTs) in cilia axoneme. Important for proper ciliary and flagellar beating. May act in cooperation with CFAP45 and axonemal dynein subunit DNAH11. May play a role in cell growth and/or survival.</text>
</comment>
<dbReference type="Proteomes" id="UP001231518">
    <property type="component" value="Chromosome 9"/>
</dbReference>
<gene>
    <name evidence="15" type="ORF">PYW07_016864</name>
</gene>
<dbReference type="InterPro" id="IPR019775">
    <property type="entry name" value="WD40_repeat_CS"/>
</dbReference>
<feature type="repeat" description="WD" evidence="13">
    <location>
        <begin position="496"/>
        <end position="537"/>
    </location>
</feature>
<keyword evidence="5" id="KW-0677">Repeat</keyword>
<feature type="repeat" description="WD" evidence="13">
    <location>
        <begin position="622"/>
        <end position="655"/>
    </location>
</feature>
<evidence type="ECO:0000256" key="4">
    <source>
        <dbReference type="ARBA" id="ARBA00022574"/>
    </source>
</evidence>
<comment type="subunit">
    <text evidence="12">Microtubule inner protein component of sperm flagellar doublet microtubules. Interacts with BRCA2. Interacts with the CCT chaperonin complex. Interacts with HSP70. Interacts with AK8. Interacts with CFAP45. Interacts with DNAI1. Interacts with IQDC.</text>
</comment>
<comment type="subcellular location">
    <subcellularLocation>
        <location evidence="1">Cell projection</location>
        <location evidence="1">Cilium</location>
        <location evidence="1">Flagellum</location>
    </subcellularLocation>
    <subcellularLocation>
        <location evidence="2">Cytoplasm</location>
    </subcellularLocation>
</comment>
<comment type="similarity">
    <text evidence="9">Belongs to the CFAP52 family.</text>
</comment>
<dbReference type="SMART" id="SM00320">
    <property type="entry name" value="WD40"/>
    <property type="match status" value="10"/>
</dbReference>
<keyword evidence="7" id="KW-0969">Cilium</keyword>
<dbReference type="InterPro" id="IPR050630">
    <property type="entry name" value="WD_repeat_EMAP"/>
</dbReference>
<dbReference type="PANTHER" id="PTHR13720">
    <property type="entry name" value="WD-40 REPEAT PROTEIN"/>
    <property type="match status" value="1"/>
</dbReference>
<reference evidence="15" key="1">
    <citation type="submission" date="2023-03" db="EMBL/GenBank/DDBJ databases">
        <title>Chromosome-level genomes of two armyworms, Mythimna separata and Mythimna loreyi, provide insights into the biosynthesis and reception of sex pheromones.</title>
        <authorList>
            <person name="Zhao H."/>
        </authorList>
    </citation>
    <scope>NUCLEOTIDE SEQUENCE</scope>
    <source>
        <strain evidence="15">BeijingLab</strain>
        <tissue evidence="15">Pupa</tissue>
    </source>
</reference>
<keyword evidence="6" id="KW-0282">Flagellum</keyword>
<evidence type="ECO:0000256" key="10">
    <source>
        <dbReference type="ARBA" id="ARBA00029552"/>
    </source>
</evidence>
<evidence type="ECO:0000256" key="11">
    <source>
        <dbReference type="ARBA" id="ARBA00046056"/>
    </source>
</evidence>
<dbReference type="Gene3D" id="2.130.10.10">
    <property type="entry name" value="YVTN repeat-like/Quinoprotein amine dehydrogenase"/>
    <property type="match status" value="3"/>
</dbReference>
<dbReference type="CDD" id="cd00200">
    <property type="entry name" value="WD40"/>
    <property type="match status" value="1"/>
</dbReference>
<dbReference type="InterPro" id="IPR001680">
    <property type="entry name" value="WD40_rpt"/>
</dbReference>
<evidence type="ECO:0000256" key="7">
    <source>
        <dbReference type="ARBA" id="ARBA00023069"/>
    </source>
</evidence>
<dbReference type="InterPro" id="IPR015943">
    <property type="entry name" value="WD40/YVTN_repeat-like_dom_sf"/>
</dbReference>
<feature type="repeat" description="WD" evidence="13">
    <location>
        <begin position="580"/>
        <end position="621"/>
    </location>
</feature>
<evidence type="ECO:0000256" key="12">
    <source>
        <dbReference type="ARBA" id="ARBA00047117"/>
    </source>
</evidence>
<evidence type="ECO:0000313" key="16">
    <source>
        <dbReference type="Proteomes" id="UP001231518"/>
    </source>
</evidence>
<dbReference type="EMBL" id="JARGEI010000006">
    <property type="protein sequence ID" value="KAJ8729826.1"/>
    <property type="molecule type" value="Genomic_DNA"/>
</dbReference>
<dbReference type="PROSITE" id="PS00678">
    <property type="entry name" value="WD_REPEATS_1"/>
    <property type="match status" value="1"/>
</dbReference>
<proteinExistence type="inferred from homology"/>
<protein>
    <recommendedName>
        <fullName evidence="10">Cilia- and flagella-associated protein 52</fullName>
    </recommendedName>
</protein>
<organism evidence="15 16">
    <name type="scientific">Mythimna separata</name>
    <name type="common">Oriental armyworm</name>
    <name type="synonym">Pseudaletia separata</name>
    <dbReference type="NCBI Taxonomy" id="271217"/>
    <lineage>
        <taxon>Eukaryota</taxon>
        <taxon>Metazoa</taxon>
        <taxon>Ecdysozoa</taxon>
        <taxon>Arthropoda</taxon>
        <taxon>Hexapoda</taxon>
        <taxon>Insecta</taxon>
        <taxon>Pterygota</taxon>
        <taxon>Neoptera</taxon>
        <taxon>Endopterygota</taxon>
        <taxon>Lepidoptera</taxon>
        <taxon>Glossata</taxon>
        <taxon>Ditrysia</taxon>
        <taxon>Noctuoidea</taxon>
        <taxon>Noctuidae</taxon>
        <taxon>Noctuinae</taxon>
        <taxon>Hadenini</taxon>
        <taxon>Mythimna</taxon>
    </lineage>
</organism>
<feature type="region of interest" description="Disordered" evidence="14">
    <location>
        <begin position="691"/>
        <end position="710"/>
    </location>
</feature>
<evidence type="ECO:0000256" key="5">
    <source>
        <dbReference type="ARBA" id="ARBA00022737"/>
    </source>
</evidence>
<feature type="repeat" description="WD" evidence="13">
    <location>
        <begin position="547"/>
        <end position="578"/>
    </location>
</feature>
<comment type="caution">
    <text evidence="15">The sequence shown here is derived from an EMBL/GenBank/DDBJ whole genome shotgun (WGS) entry which is preliminary data.</text>
</comment>
<accession>A0AAD7YVA5</accession>
<dbReference type="Pfam" id="PF00400">
    <property type="entry name" value="WD40"/>
    <property type="match status" value="7"/>
</dbReference>
<keyword evidence="8" id="KW-0966">Cell projection</keyword>
<evidence type="ECO:0000256" key="2">
    <source>
        <dbReference type="ARBA" id="ARBA00004496"/>
    </source>
</evidence>
<sequence length="782" mass="84207">MGEVKNLDLYAIIGFDGLAIKSLKVHPDSEHIVYPMGNKVCIQEWKTKKMFFLSGHTNTVSTVALSPKGTFVGSGQINHIGFKASAKVWDFKKKVVLGSHELHKVRVEALTFSADERYMISLGGRDDGCVVLWDCFAGSATGTAASSKLTTGDAMTLTALNLRVNSFVTGGDSNLRVWNIRAESKNLDVVDVALGKLRRTVRCIAISRDDSYGVAGTTTGDMIKFSINYPSDPTASVAMCKPALIGCLAKCGPWKKGKRPESICYSQGIESILIMDDGCLIVGAGDGTIDILDEINWKGSFPKGKLLDPNKPHFKALKSAKLDGSITSLELMESPSLRGKNRLLLAGTRGSEIYAINVEAFQPVLVVTCHRCAINDIAFPTGMSGVFATAGSGDVRVWCLESCQELLRIVVPNFTCSNVRFSGDGKSIVSAWNDGNIRAFTPLTGRLIYEIFNTHNKGTSALDMTSDGRTLISGGCEGQVRVWDIRPERQTLKKVLKEHKSPVSAIQVSPNDTEAVSAGTDGSCIIWDLISLSRRQVMYANTLFMCVCFEPQGCQLLTGGTDRRVAYWETGSGNLARELEASKIGAVNGLHITQNGELFVTGGNDQMVKLWKYQEGIYTHMGLGHAGAVTCCRFSPDARFIVSTCAAGSIIVWRVPEQYVPSAASPAQSAKSPGATAKTLEEQLRLPLADKTAHKAAGDRPYVPSAPKKTEKIEAMDTTRGSVVACCPCDASARSAASKKSTDKPSPKPTPKPTGIKCCRPPDNLPTRTTSKEYVSGSGDKK</sequence>
<dbReference type="AlphaFoldDB" id="A0AAD7YVA5"/>
<evidence type="ECO:0000256" key="9">
    <source>
        <dbReference type="ARBA" id="ARBA00029456"/>
    </source>
</evidence>
<feature type="repeat" description="WD" evidence="13">
    <location>
        <begin position="452"/>
        <end position="493"/>
    </location>
</feature>
<evidence type="ECO:0000256" key="14">
    <source>
        <dbReference type="SAM" id="MobiDB-lite"/>
    </source>
</evidence>
<dbReference type="PROSITE" id="PS50082">
    <property type="entry name" value="WD_REPEATS_2"/>
    <property type="match status" value="5"/>
</dbReference>
<evidence type="ECO:0000313" key="15">
    <source>
        <dbReference type="EMBL" id="KAJ8729826.1"/>
    </source>
</evidence>